<dbReference type="Proteomes" id="UP001501638">
    <property type="component" value="Unassembled WGS sequence"/>
</dbReference>
<keyword evidence="3" id="KW-1185">Reference proteome</keyword>
<dbReference type="Pfam" id="PF13360">
    <property type="entry name" value="PQQ_2"/>
    <property type="match status" value="1"/>
</dbReference>
<sequence>MLYGRRCFVGRDDETVTALDTASGRQLWQTQVVGTRALLTEIAVTADVLYVAGAKAVTAVDVHDGRVLWSVDRDAVTDAPLWDKPVAEQRAPTLTAVDEGVVVVRLKDVCLLDGRTGSVVWRTASPEYLIGPAAVDGTLVVTTTASGCRAWHRATGEALWSQEVTLHPNNVGPAAVAQDSVYLGTGDGALVALESRTGTLLWRTSAYAPVRQRGKDIAASVMAAPVIFSGHIAYTTRFGGFACHDRRTGKQNWLKILPTRDCPPSTRLNDRTVMTADDSSLGAWDLATGEKLWKLRTSRFRISRLAVQDDLVCYATPRTVFAHHVPAPRATTDR</sequence>
<protein>
    <recommendedName>
        <fullName evidence="1">Pyrrolo-quinoline quinone repeat domain-containing protein</fullName>
    </recommendedName>
</protein>
<dbReference type="InterPro" id="IPR011047">
    <property type="entry name" value="Quinoprotein_ADH-like_sf"/>
</dbReference>
<reference evidence="2 3" key="1">
    <citation type="journal article" date="2019" name="Int. J. Syst. Evol. Microbiol.">
        <title>The Global Catalogue of Microorganisms (GCM) 10K type strain sequencing project: providing services to taxonomists for standard genome sequencing and annotation.</title>
        <authorList>
            <consortium name="The Broad Institute Genomics Platform"/>
            <consortium name="The Broad Institute Genome Sequencing Center for Infectious Disease"/>
            <person name="Wu L."/>
            <person name="Ma J."/>
        </authorList>
    </citation>
    <scope>NUCLEOTIDE SEQUENCE [LARGE SCALE GENOMIC DNA]</scope>
    <source>
        <strain evidence="2 3">JCM 6305</strain>
    </source>
</reference>
<gene>
    <name evidence="2" type="ORF">GCM10010405_43910</name>
</gene>
<dbReference type="SMART" id="SM00564">
    <property type="entry name" value="PQQ"/>
    <property type="match status" value="6"/>
</dbReference>
<feature type="domain" description="Pyrrolo-quinoline quinone repeat" evidence="1">
    <location>
        <begin position="74"/>
        <end position="294"/>
    </location>
</feature>
<dbReference type="InterPro" id="IPR015943">
    <property type="entry name" value="WD40/YVTN_repeat-like_dom_sf"/>
</dbReference>
<dbReference type="SUPFAM" id="SSF50998">
    <property type="entry name" value="Quinoprotein alcohol dehydrogenase-like"/>
    <property type="match status" value="2"/>
</dbReference>
<dbReference type="PANTHER" id="PTHR34512:SF30">
    <property type="entry name" value="OUTER MEMBRANE PROTEIN ASSEMBLY FACTOR BAMB"/>
    <property type="match status" value="1"/>
</dbReference>
<comment type="caution">
    <text evidence="2">The sequence shown here is derived from an EMBL/GenBank/DDBJ whole genome shotgun (WGS) entry which is preliminary data.</text>
</comment>
<dbReference type="Gene3D" id="2.40.10.480">
    <property type="match status" value="1"/>
</dbReference>
<dbReference type="PANTHER" id="PTHR34512">
    <property type="entry name" value="CELL SURFACE PROTEIN"/>
    <property type="match status" value="1"/>
</dbReference>
<organism evidence="2 3">
    <name type="scientific">Streptomyces macrosporus</name>
    <dbReference type="NCBI Taxonomy" id="44032"/>
    <lineage>
        <taxon>Bacteria</taxon>
        <taxon>Bacillati</taxon>
        <taxon>Actinomycetota</taxon>
        <taxon>Actinomycetes</taxon>
        <taxon>Kitasatosporales</taxon>
        <taxon>Streptomycetaceae</taxon>
        <taxon>Streptomyces</taxon>
    </lineage>
</organism>
<accession>A0ABN3KBI9</accession>
<dbReference type="EMBL" id="BAAASZ010000030">
    <property type="protein sequence ID" value="GAA2455115.1"/>
    <property type="molecule type" value="Genomic_DNA"/>
</dbReference>
<proteinExistence type="predicted"/>
<evidence type="ECO:0000259" key="1">
    <source>
        <dbReference type="Pfam" id="PF13360"/>
    </source>
</evidence>
<evidence type="ECO:0000313" key="3">
    <source>
        <dbReference type="Proteomes" id="UP001501638"/>
    </source>
</evidence>
<name>A0ABN3KBI9_9ACTN</name>
<dbReference type="InterPro" id="IPR002372">
    <property type="entry name" value="PQQ_rpt_dom"/>
</dbReference>
<dbReference type="InterPro" id="IPR018391">
    <property type="entry name" value="PQQ_b-propeller_rpt"/>
</dbReference>
<evidence type="ECO:0000313" key="2">
    <source>
        <dbReference type="EMBL" id="GAA2455115.1"/>
    </source>
</evidence>
<dbReference type="Gene3D" id="2.130.10.10">
    <property type="entry name" value="YVTN repeat-like/Quinoprotein amine dehydrogenase"/>
    <property type="match status" value="1"/>
</dbReference>